<dbReference type="Proteomes" id="UP000571817">
    <property type="component" value="Unassembled WGS sequence"/>
</dbReference>
<keyword evidence="6" id="KW-1185">Reference proteome</keyword>
<dbReference type="EMBL" id="JACCFW010000001">
    <property type="protein sequence ID" value="NYJ74367.1"/>
    <property type="molecule type" value="Genomic_DNA"/>
</dbReference>
<keyword evidence="3" id="KW-0408">Iron</keyword>
<protein>
    <submittedName>
        <fullName evidence="5">Ribosomal protein L16 Arg81 hydroxylase</fullName>
    </submittedName>
</protein>
<evidence type="ECO:0000256" key="1">
    <source>
        <dbReference type="ARBA" id="ARBA00001954"/>
    </source>
</evidence>
<dbReference type="PANTHER" id="PTHR13096">
    <property type="entry name" value="MINA53 MYC INDUCED NUCLEAR ANTIGEN"/>
    <property type="match status" value="1"/>
</dbReference>
<accession>A0A853DCR4</accession>
<keyword evidence="2" id="KW-0479">Metal-binding</keyword>
<name>A0A853DCR4_9MICO</name>
<dbReference type="RefSeq" id="WP_218883583.1">
    <property type="nucleotide sequence ID" value="NZ_JACCFW010000001.1"/>
</dbReference>
<dbReference type="SMART" id="SM00558">
    <property type="entry name" value="JmjC"/>
    <property type="match status" value="1"/>
</dbReference>
<dbReference type="GO" id="GO:0046872">
    <property type="term" value="F:metal ion binding"/>
    <property type="evidence" value="ECO:0007669"/>
    <property type="project" value="UniProtKB-KW"/>
</dbReference>
<evidence type="ECO:0000313" key="6">
    <source>
        <dbReference type="Proteomes" id="UP000571817"/>
    </source>
</evidence>
<dbReference type="PROSITE" id="PS51184">
    <property type="entry name" value="JMJC"/>
    <property type="match status" value="1"/>
</dbReference>
<feature type="domain" description="JmjC" evidence="4">
    <location>
        <begin position="88"/>
        <end position="250"/>
    </location>
</feature>
<dbReference type="AlphaFoldDB" id="A0A853DCR4"/>
<dbReference type="InterPro" id="IPR039994">
    <property type="entry name" value="NO66-like"/>
</dbReference>
<keyword evidence="5" id="KW-0687">Ribonucleoprotein</keyword>
<keyword evidence="5" id="KW-0689">Ribosomal protein</keyword>
<dbReference type="GO" id="GO:0005840">
    <property type="term" value="C:ribosome"/>
    <property type="evidence" value="ECO:0007669"/>
    <property type="project" value="UniProtKB-KW"/>
</dbReference>
<dbReference type="Pfam" id="PF08007">
    <property type="entry name" value="JmjC_2"/>
    <property type="match status" value="1"/>
</dbReference>
<evidence type="ECO:0000259" key="4">
    <source>
        <dbReference type="PROSITE" id="PS51184"/>
    </source>
</evidence>
<evidence type="ECO:0000256" key="3">
    <source>
        <dbReference type="ARBA" id="ARBA00023004"/>
    </source>
</evidence>
<proteinExistence type="predicted"/>
<dbReference type="GO" id="GO:0032453">
    <property type="term" value="F:histone H3K4 demethylase activity"/>
    <property type="evidence" value="ECO:0007669"/>
    <property type="project" value="TreeGrafter"/>
</dbReference>
<dbReference type="PANTHER" id="PTHR13096:SF9">
    <property type="entry name" value="BIFUNCTIONAL LYSINE-SPECIFIC DEMETHYLASE AND HISTIDYL-HYDROXYLASE"/>
    <property type="match status" value="1"/>
</dbReference>
<gene>
    <name evidence="5" type="ORF">HNR15_001330</name>
</gene>
<comment type="caution">
    <text evidence="5">The sequence shown here is derived from an EMBL/GenBank/DDBJ whole genome shotgun (WGS) entry which is preliminary data.</text>
</comment>
<sequence>MTLDPLQRATGLSAQEFAAMYWARQPLLRRAAELPGDGFADLLDLDAVDELVSRRGLRTPFLRMAKNGDVIPAGRFTRGGGAGAEIADQVADDRVLTEFADGATLVLQGLHRVWPPVVDFGAALSAQLGHPIQVNAYITPAQNTGFSPHYDVHDVFVLQFAGRKRWRVHQPVLDAPLRDQPWDQRRAAVQARASEEPLIDTVLEPGDALYLPRGYLHSATALGGVSGHLTVGVHPVTRAFLAEQALATLVDDVELRRSLPMGVDLSDPAALDTELKATQDALHRAIDRLDVARVAAAVGRHLADRTRPQPLSPLAQIEAAQSLGPGDAVVVRHGLRWSLRPAGDKITLVLGGRSLTLPASVEAGLRELLSGRVVAIGQVPDLAGDDAVTLVRRLLREGLVVPAGAS</sequence>
<evidence type="ECO:0000256" key="2">
    <source>
        <dbReference type="ARBA" id="ARBA00022723"/>
    </source>
</evidence>
<organism evidence="5 6">
    <name type="scientific">Allobranchiibius huperziae</name>
    <dbReference type="NCBI Taxonomy" id="1874116"/>
    <lineage>
        <taxon>Bacteria</taxon>
        <taxon>Bacillati</taxon>
        <taxon>Actinomycetota</taxon>
        <taxon>Actinomycetes</taxon>
        <taxon>Micrococcales</taxon>
        <taxon>Dermacoccaceae</taxon>
        <taxon>Allobranchiibius</taxon>
    </lineage>
</organism>
<evidence type="ECO:0000313" key="5">
    <source>
        <dbReference type="EMBL" id="NYJ74367.1"/>
    </source>
</evidence>
<dbReference type="SUPFAM" id="SSF51197">
    <property type="entry name" value="Clavaminate synthase-like"/>
    <property type="match status" value="1"/>
</dbReference>
<dbReference type="InterPro" id="IPR003347">
    <property type="entry name" value="JmjC_dom"/>
</dbReference>
<reference evidence="5 6" key="1">
    <citation type="submission" date="2020-07" db="EMBL/GenBank/DDBJ databases">
        <title>Sequencing the genomes of 1000 actinobacteria strains.</title>
        <authorList>
            <person name="Klenk H.-P."/>
        </authorList>
    </citation>
    <scope>NUCLEOTIDE SEQUENCE [LARGE SCALE GENOMIC DNA]</scope>
    <source>
        <strain evidence="5 6">DSM 29531</strain>
    </source>
</reference>
<comment type="cofactor">
    <cofactor evidence="1">
        <name>Fe(2+)</name>
        <dbReference type="ChEBI" id="CHEBI:29033"/>
    </cofactor>
</comment>
<dbReference type="GO" id="GO:0051864">
    <property type="term" value="F:histone H3K36 demethylase activity"/>
    <property type="evidence" value="ECO:0007669"/>
    <property type="project" value="TreeGrafter"/>
</dbReference>
<dbReference type="Gene3D" id="2.60.120.650">
    <property type="entry name" value="Cupin"/>
    <property type="match status" value="1"/>
</dbReference>